<dbReference type="GO" id="GO:0005634">
    <property type="term" value="C:nucleus"/>
    <property type="evidence" value="ECO:0007669"/>
    <property type="project" value="TreeGrafter"/>
</dbReference>
<dbReference type="Gene3D" id="2.60.40.150">
    <property type="entry name" value="C2 domain"/>
    <property type="match status" value="1"/>
</dbReference>
<dbReference type="CDD" id="cd00030">
    <property type="entry name" value="C2"/>
    <property type="match status" value="1"/>
</dbReference>
<dbReference type="SUPFAM" id="SSF56399">
    <property type="entry name" value="ADP-ribosylation"/>
    <property type="match status" value="1"/>
</dbReference>
<dbReference type="EC" id="2.4.2.-" evidence="1"/>
<reference evidence="5" key="1">
    <citation type="submission" date="2021-01" db="EMBL/GenBank/DDBJ databases">
        <authorList>
            <person name="Corre E."/>
            <person name="Pelletier E."/>
            <person name="Niang G."/>
            <person name="Scheremetjew M."/>
            <person name="Finn R."/>
            <person name="Kale V."/>
            <person name="Holt S."/>
            <person name="Cochrane G."/>
            <person name="Meng A."/>
            <person name="Brown T."/>
            <person name="Cohen L."/>
        </authorList>
    </citation>
    <scope>NUCLEOTIDE SEQUENCE</scope>
    <source>
        <strain evidence="5">CCAP 1951/1</strain>
    </source>
</reference>
<dbReference type="EMBL" id="HBGF01044358">
    <property type="protein sequence ID" value="CAD9144916.1"/>
    <property type="molecule type" value="Transcribed_RNA"/>
</dbReference>
<dbReference type="PROSITE" id="PS50004">
    <property type="entry name" value="C2"/>
    <property type="match status" value="1"/>
</dbReference>
<dbReference type="InterPro" id="IPR051712">
    <property type="entry name" value="ARTD-AVP"/>
</dbReference>
<feature type="region of interest" description="Disordered" evidence="2">
    <location>
        <begin position="418"/>
        <end position="441"/>
    </location>
</feature>
<dbReference type="PANTHER" id="PTHR45740:SF2">
    <property type="entry name" value="POLY [ADP-RIBOSE] POLYMERASE"/>
    <property type="match status" value="1"/>
</dbReference>
<sequence>MERGGVLNVRFEPHFDIIVRVIDAEVFSAKDLNGMSDTFVELTMAGRAFRTRVKFEDRAPTFRDEFRFSLSEANVKRPGALTLRLGVYDMDISLFNTKGVTTDIVGLNEVDISSALKTPRRPVTFKTDVGVGNVMDGRVTLEVISEYLTSPREVVIHEARYGFVDPAPTRDGSAPKFAPLFSAPSHTGQYATYRTPNDPPATWRDVTDLVRGVLLDNKLVIDPQGDTAYLRNMFWPDAPHVTKPGCRRGLAVRYSIGGASAEIVTLFDEPREADGDLAAIDVKPPPSKQELQDLHTSMIESAEDRAETAMKAAAVMEEEVRRLHEEREKADQALAEARAQHAAANDEAAAKAQLRIAELQQQEEAAKTAAAEARRNAMLAKAAAAAAAGQTAAAARDNASAQADEADRLQRLREQFEAEAKAADEARARRAKEDEAAEERRVARLREQQELETKIAQMKAEANGRQQLLEEKKRLEEEARAAEQVREELRMQQRQASILQQRIETLRKQELESAKRAEQAQKEAERRQKEAAEKAAVAQKLAASRVTPAYWTADADDHGLRKIELSSDAVWRERFQNLLDDTCRRATLGAGRDQIIKSGKYDRLLFHRAWRLENSKLYSLYAAHRDSQIGTPNERAVAKTHQVASSRWIADLGLREKERNELLLWHGTKPDVVDLIATDGFDERLCKLSGLFGAGVYFADEVSKSDQYVTPTPPNDPKNGVYHILLVRVTMGNFANLTTGTKDARRAPAGCHSIIGQIDRNKYREFVTYDGWLAYPEFLIQYKRQYK</sequence>
<feature type="domain" description="PARP catalytic" evidence="4">
    <location>
        <begin position="595"/>
        <end position="787"/>
    </location>
</feature>
<keyword evidence="1" id="KW-0808">Transferase</keyword>
<proteinExistence type="predicted"/>
<accession>A0A7S1W2A3</accession>
<organism evidence="5">
    <name type="scientific">Neobodo designis</name>
    <name type="common">Flagellated protozoan</name>
    <name type="synonym">Bodo designis</name>
    <dbReference type="NCBI Taxonomy" id="312471"/>
    <lineage>
        <taxon>Eukaryota</taxon>
        <taxon>Discoba</taxon>
        <taxon>Euglenozoa</taxon>
        <taxon>Kinetoplastea</taxon>
        <taxon>Metakinetoplastina</taxon>
        <taxon>Neobodonida</taxon>
        <taxon>Neobodo</taxon>
    </lineage>
</organism>
<protein>
    <recommendedName>
        <fullName evidence="1">Poly [ADP-ribose] polymerase</fullName>
        <shortName evidence="1">PARP</shortName>
        <ecNumber evidence="1">2.4.2.-</ecNumber>
    </recommendedName>
</protein>
<dbReference type="InterPro" id="IPR035892">
    <property type="entry name" value="C2_domain_sf"/>
</dbReference>
<dbReference type="AlphaFoldDB" id="A0A7S1W2A3"/>
<dbReference type="SUPFAM" id="SSF49562">
    <property type="entry name" value="C2 domain (Calcium/lipid-binding domain, CaLB)"/>
    <property type="match status" value="1"/>
</dbReference>
<dbReference type="SMART" id="SM00239">
    <property type="entry name" value="C2"/>
    <property type="match status" value="1"/>
</dbReference>
<feature type="domain" description="C2" evidence="3">
    <location>
        <begin position="1"/>
        <end position="125"/>
    </location>
</feature>
<dbReference type="PROSITE" id="PS51059">
    <property type="entry name" value="PARP_CATALYTIC"/>
    <property type="match status" value="1"/>
</dbReference>
<evidence type="ECO:0000259" key="4">
    <source>
        <dbReference type="PROSITE" id="PS51059"/>
    </source>
</evidence>
<dbReference type="Pfam" id="PF00168">
    <property type="entry name" value="C2"/>
    <property type="match status" value="1"/>
</dbReference>
<evidence type="ECO:0000256" key="2">
    <source>
        <dbReference type="SAM" id="MobiDB-lite"/>
    </source>
</evidence>
<evidence type="ECO:0000256" key="1">
    <source>
        <dbReference type="RuleBase" id="RU362114"/>
    </source>
</evidence>
<dbReference type="PANTHER" id="PTHR45740">
    <property type="entry name" value="POLY [ADP-RIBOSE] POLYMERASE"/>
    <property type="match status" value="1"/>
</dbReference>
<dbReference type="InterPro" id="IPR012317">
    <property type="entry name" value="Poly(ADP-ribose)pol_cat_dom"/>
</dbReference>
<keyword evidence="1" id="KW-0328">Glycosyltransferase</keyword>
<dbReference type="GO" id="GO:1990404">
    <property type="term" value="F:NAD+-protein mono-ADP-ribosyltransferase activity"/>
    <property type="evidence" value="ECO:0007669"/>
    <property type="project" value="TreeGrafter"/>
</dbReference>
<gene>
    <name evidence="5" type="ORF">NDES1114_LOCUS29697</name>
</gene>
<dbReference type="Pfam" id="PF00644">
    <property type="entry name" value="PARP"/>
    <property type="match status" value="1"/>
</dbReference>
<dbReference type="GO" id="GO:0003950">
    <property type="term" value="F:NAD+ poly-ADP-ribosyltransferase activity"/>
    <property type="evidence" value="ECO:0007669"/>
    <property type="project" value="UniProtKB-UniRule"/>
</dbReference>
<evidence type="ECO:0000313" key="5">
    <source>
        <dbReference type="EMBL" id="CAD9144916.1"/>
    </source>
</evidence>
<dbReference type="InterPro" id="IPR000008">
    <property type="entry name" value="C2_dom"/>
</dbReference>
<keyword evidence="1" id="KW-0520">NAD</keyword>
<dbReference type="Gene3D" id="3.90.228.10">
    <property type="match status" value="1"/>
</dbReference>
<name>A0A7S1W2A3_NEODS</name>
<evidence type="ECO:0000259" key="3">
    <source>
        <dbReference type="PROSITE" id="PS50004"/>
    </source>
</evidence>